<evidence type="ECO:0000313" key="1">
    <source>
        <dbReference type="EMBL" id="AGE71929.1"/>
    </source>
</evidence>
<accession>M1IXF0</accession>
<sequence>MIIKGKGVIISIPDEIAQRVIRDVENINDNNVKSKDTVKAKEQYH</sequence>
<reference evidence="1 2" key="1">
    <citation type="journal article" date="2012" name="ISME J.">
        <title>Genomic evidence of rapid, global-scale gene flow in a Sulfolobus species.</title>
        <authorList>
            <person name="Mao D."/>
            <person name="Grogan D."/>
        </authorList>
    </citation>
    <scope>NUCLEOTIDE SEQUENCE [LARGE SCALE GENOMIC DNA]</scope>
    <source>
        <strain evidence="1 2">N8</strain>
    </source>
</reference>
<dbReference type="HOGENOM" id="CLU_3194660_0_0_2"/>
<organism evidence="2">
    <name type="scientific">Sulfolobus acidocaldarius N8</name>
    <dbReference type="NCBI Taxonomy" id="1028566"/>
    <lineage>
        <taxon>Archaea</taxon>
        <taxon>Thermoproteota</taxon>
        <taxon>Thermoprotei</taxon>
        <taxon>Sulfolobales</taxon>
        <taxon>Sulfolobaceae</taxon>
        <taxon>Sulfolobus</taxon>
    </lineage>
</organism>
<dbReference type="AlphaFoldDB" id="M1IXF0"/>
<protein>
    <submittedName>
        <fullName evidence="1">Uncharacterized protein</fullName>
    </submittedName>
</protein>
<dbReference type="GeneID" id="58788722"/>
<dbReference type="EMBL" id="CP002817">
    <property type="protein sequence ID" value="AGE71929.1"/>
    <property type="molecule type" value="Genomic_DNA"/>
</dbReference>
<name>M1IXF0_9CREN</name>
<gene>
    <name evidence="1" type="ORF">SacN8_09860</name>
</gene>
<dbReference type="Proteomes" id="UP000011281">
    <property type="component" value="Chromosome"/>
</dbReference>
<dbReference type="PATRIC" id="fig|1028566.6.peg.1972"/>
<dbReference type="RefSeq" id="WP_015385749.1">
    <property type="nucleotide sequence ID" value="NC_020246.1"/>
</dbReference>
<evidence type="ECO:0000313" key="2">
    <source>
        <dbReference type="Proteomes" id="UP000011281"/>
    </source>
</evidence>
<proteinExistence type="predicted"/>
<dbReference type="KEGG" id="sacn:SacN8_09860"/>